<gene>
    <name evidence="2" type="ORF">JOF55_003121</name>
</gene>
<evidence type="ECO:0000313" key="3">
    <source>
        <dbReference type="Proteomes" id="UP001180845"/>
    </source>
</evidence>
<dbReference type="EMBL" id="JAVDXW010000001">
    <property type="protein sequence ID" value="MDR7302940.1"/>
    <property type="molecule type" value="Genomic_DNA"/>
</dbReference>
<protein>
    <recommendedName>
        <fullName evidence="1">MmyB-like transcription regulator ligand binding domain-containing protein</fullName>
    </recommendedName>
</protein>
<accession>A0AAE3ZFH1</accession>
<feature type="domain" description="MmyB-like transcription regulator ligand binding" evidence="1">
    <location>
        <begin position="3"/>
        <end position="130"/>
    </location>
</feature>
<proteinExistence type="predicted"/>
<sequence>MHDTRLDVLAADQLGWAVHPHAQEAEGGTFNPLKFQLLDPRALTFYREWELSTNNAVALLRAAAGRDPGDEGIIQLVGELSTHSERFRQLRACSHNVLRSREGVKRYRHPLVGEIDFDFASFDVSGEPGLRGQAFDTTTHHQSRWE</sequence>
<dbReference type="Pfam" id="PF17765">
    <property type="entry name" value="MLTR_LBD"/>
    <property type="match status" value="1"/>
</dbReference>
<dbReference type="PANTHER" id="PTHR35010:SF2">
    <property type="entry name" value="BLL4672 PROTEIN"/>
    <property type="match status" value="1"/>
</dbReference>
<reference evidence="2" key="1">
    <citation type="submission" date="2023-07" db="EMBL/GenBank/DDBJ databases">
        <title>Sequencing the genomes of 1000 actinobacteria strains.</title>
        <authorList>
            <person name="Klenk H.-P."/>
        </authorList>
    </citation>
    <scope>NUCLEOTIDE SEQUENCE</scope>
    <source>
        <strain evidence="2">DSM 45977</strain>
    </source>
</reference>
<evidence type="ECO:0000313" key="2">
    <source>
        <dbReference type="EMBL" id="MDR7302940.1"/>
    </source>
</evidence>
<comment type="caution">
    <text evidence="2">The sequence shown here is derived from an EMBL/GenBank/DDBJ whole genome shotgun (WGS) entry which is preliminary data.</text>
</comment>
<evidence type="ECO:0000259" key="1">
    <source>
        <dbReference type="Pfam" id="PF17765"/>
    </source>
</evidence>
<dbReference type="AlphaFoldDB" id="A0AAE3ZFH1"/>
<dbReference type="Gene3D" id="3.30.450.180">
    <property type="match status" value="1"/>
</dbReference>
<organism evidence="2 3">
    <name type="scientific">Haloactinomyces albus</name>
    <dbReference type="NCBI Taxonomy" id="1352928"/>
    <lineage>
        <taxon>Bacteria</taxon>
        <taxon>Bacillati</taxon>
        <taxon>Actinomycetota</taxon>
        <taxon>Actinomycetes</taxon>
        <taxon>Actinopolysporales</taxon>
        <taxon>Actinopolysporaceae</taxon>
        <taxon>Haloactinomyces</taxon>
    </lineage>
</organism>
<name>A0AAE3ZFH1_9ACTN</name>
<dbReference type="PANTHER" id="PTHR35010">
    <property type="entry name" value="BLL4672 PROTEIN-RELATED"/>
    <property type="match status" value="1"/>
</dbReference>
<dbReference type="Proteomes" id="UP001180845">
    <property type="component" value="Unassembled WGS sequence"/>
</dbReference>
<keyword evidence="3" id="KW-1185">Reference proteome</keyword>
<dbReference type="RefSeq" id="WP_310274894.1">
    <property type="nucleotide sequence ID" value="NZ_JAVDXW010000001.1"/>
</dbReference>
<dbReference type="InterPro" id="IPR041413">
    <property type="entry name" value="MLTR_LBD"/>
</dbReference>